<protein>
    <submittedName>
        <fullName evidence="1">Uncharacterized protein</fullName>
    </submittedName>
</protein>
<dbReference type="AlphaFoldDB" id="A0A9P4YW85"/>
<evidence type="ECO:0000313" key="2">
    <source>
        <dbReference type="Proteomes" id="UP000749293"/>
    </source>
</evidence>
<comment type="caution">
    <text evidence="1">The sequence shown here is derived from an EMBL/GenBank/DDBJ whole genome shotgun (WGS) entry which is preliminary data.</text>
</comment>
<proteinExistence type="predicted"/>
<keyword evidence="2" id="KW-1185">Reference proteome</keyword>
<dbReference type="RefSeq" id="XP_035321513.1">
    <property type="nucleotide sequence ID" value="XM_035469133.1"/>
</dbReference>
<reference evidence="1" key="1">
    <citation type="submission" date="2020-03" db="EMBL/GenBank/DDBJ databases">
        <title>Site-based positive gene gene selection in Geosmithia morbida across the United States reveals a broad range of putative effectors and factors for local host and environmental adapation.</title>
        <authorList>
            <person name="Onufrak A."/>
            <person name="Murdoch R.W."/>
            <person name="Gazis R."/>
            <person name="Huff M."/>
            <person name="Staton M."/>
            <person name="Klingeman W."/>
            <person name="Hadziabdic D."/>
        </authorList>
    </citation>
    <scope>NUCLEOTIDE SEQUENCE</scope>
    <source>
        <strain evidence="1">1262</strain>
    </source>
</reference>
<dbReference type="Proteomes" id="UP000749293">
    <property type="component" value="Unassembled WGS sequence"/>
</dbReference>
<gene>
    <name evidence="1" type="ORF">GMORB2_7168</name>
</gene>
<organism evidence="1 2">
    <name type="scientific">Geosmithia morbida</name>
    <dbReference type="NCBI Taxonomy" id="1094350"/>
    <lineage>
        <taxon>Eukaryota</taxon>
        <taxon>Fungi</taxon>
        <taxon>Dikarya</taxon>
        <taxon>Ascomycota</taxon>
        <taxon>Pezizomycotina</taxon>
        <taxon>Sordariomycetes</taxon>
        <taxon>Hypocreomycetidae</taxon>
        <taxon>Hypocreales</taxon>
        <taxon>Bionectriaceae</taxon>
        <taxon>Geosmithia</taxon>
    </lineage>
</organism>
<name>A0A9P4YW85_9HYPO</name>
<dbReference type="OrthoDB" id="3553147at2759"/>
<sequence length="90" mass="10058">MLASSLLQPFLQSFGLGMMDRGDRVYSVVGLAVDVDPGAIRVSMKVTAPLMFTIRKFVRRMYEINDVLSSEIRGKVQAISINMDTYLQPT</sequence>
<dbReference type="GeneID" id="55973391"/>
<dbReference type="EMBL" id="JAANYQ010000008">
    <property type="protein sequence ID" value="KAF4122861.1"/>
    <property type="molecule type" value="Genomic_DNA"/>
</dbReference>
<accession>A0A9P4YW85</accession>
<evidence type="ECO:0000313" key="1">
    <source>
        <dbReference type="EMBL" id="KAF4122861.1"/>
    </source>
</evidence>